<feature type="domain" description="DUF3772" evidence="10">
    <location>
        <begin position="162"/>
        <end position="224"/>
    </location>
</feature>
<feature type="transmembrane region" description="Helical" evidence="8">
    <location>
        <begin position="580"/>
        <end position="607"/>
    </location>
</feature>
<dbReference type="EMBL" id="SMFY01000003">
    <property type="protein sequence ID" value="TCK23891.1"/>
    <property type="molecule type" value="Genomic_DNA"/>
</dbReference>
<feature type="transmembrane region" description="Helical" evidence="8">
    <location>
        <begin position="490"/>
        <end position="514"/>
    </location>
</feature>
<dbReference type="InterPro" id="IPR006685">
    <property type="entry name" value="MscS_channel_2nd"/>
</dbReference>
<keyword evidence="6 8" id="KW-0472">Membrane</keyword>
<evidence type="ECO:0000256" key="2">
    <source>
        <dbReference type="ARBA" id="ARBA00008017"/>
    </source>
</evidence>
<feature type="transmembrane region" description="Helical" evidence="8">
    <location>
        <begin position="535"/>
        <end position="560"/>
    </location>
</feature>
<name>A0A4R1HRF8_ANCAQ</name>
<evidence type="ECO:0000256" key="1">
    <source>
        <dbReference type="ARBA" id="ARBA00004651"/>
    </source>
</evidence>
<sequence>MYPSSRYPIFRLPTPPTRAAALSAFGRRRRPLLGVAPLFLAVLMALALLASASVGWAQAPLEQVQVQQKLEGQRAIVDGVEAALGRDGLRSIDLDDLRNRLDPVRTDLTAGIALLEPLLANFNHRVKEIGPKPAEDAAPEDGSITSERDALTARATELDGVLKQAKLLKVRADQLSDRITSRRRALFTDTLLARSYSVLDPSLWLQAAAAVPVELRGINYLLSDWAAYANARMPFLGQVAVAFGALVIVALIFLARHMLARPLHRAELGTEGEPLSRLRACGLSALVALLRMAAAPLAVSAVLALLNSFDLLPPRVNEIAQGVLLAVYILAVGRGLLDGALAPGEPQRRVVPLSDDMVRLIYRHAAVGLWILGIAVVLGAVHRALVVPVPLSVATSATMSLCLVVVASRAMRALNALSADNDEDEAKASDGKIPDSKIPDSKAEDGRDAPSSSLLNWIKFPFWVLNLAILGALITGYVSIASFLSSRTLIGVVMAGALYLVVALINALFIDSLATGPRARHAAKTLGIRPASLELLSVLVAGVLKAVAIIGIVIVVVGTFGTSTSDFADLASRVTLGFTIGSSTIALGDILSALLFLVIGIVIARAVQRWFAVAILPRTAFDQGLQNSIATIIGYIGFIAVSAMAMGQLGLNLENIALVAGALSVGIGFGLQSIVSNFVSGLILLAERPIRVGDTIAVKGEEGYVRRISVRATEIETFDRAAVLIPNSDLITGMVKNFTHANTSGRVIVAVNVAYDADADEVRDILIGCACDHPQVLRSPPPRVFLMAFGDSYLKFELRCVVANVDYALTVKSDLHFAVLDRLKTAKIGIPYTPWAIYRGGPIGDEPAAGDDDA</sequence>
<dbReference type="InterPro" id="IPR052702">
    <property type="entry name" value="MscS-like_channel"/>
</dbReference>
<dbReference type="SUPFAM" id="SSF82689">
    <property type="entry name" value="Mechanosensitive channel protein MscS (YggB), C-terminal domain"/>
    <property type="match status" value="1"/>
</dbReference>
<proteinExistence type="inferred from homology"/>
<keyword evidence="4 8" id="KW-0812">Transmembrane</keyword>
<protein>
    <submittedName>
        <fullName evidence="12">Small-conductance mechanosensitive channel</fullName>
    </submittedName>
</protein>
<feature type="region of interest" description="Disordered" evidence="7">
    <location>
        <begin position="425"/>
        <end position="447"/>
    </location>
</feature>
<comment type="subcellular location">
    <subcellularLocation>
        <location evidence="1">Cell membrane</location>
        <topology evidence="1">Multi-pass membrane protein</topology>
    </subcellularLocation>
</comment>
<dbReference type="InterPro" id="IPR011014">
    <property type="entry name" value="MscS_channel_TM-2"/>
</dbReference>
<dbReference type="Pfam" id="PF12607">
    <property type="entry name" value="DUF3772"/>
    <property type="match status" value="1"/>
</dbReference>
<evidence type="ECO:0000256" key="7">
    <source>
        <dbReference type="SAM" id="MobiDB-lite"/>
    </source>
</evidence>
<comment type="caution">
    <text evidence="12">The sequence shown here is derived from an EMBL/GenBank/DDBJ whole genome shotgun (WGS) entry which is preliminary data.</text>
</comment>
<feature type="transmembrane region" description="Helical" evidence="8">
    <location>
        <begin position="235"/>
        <end position="255"/>
    </location>
</feature>
<dbReference type="InterPro" id="IPR049278">
    <property type="entry name" value="MS_channel_C"/>
</dbReference>
<evidence type="ECO:0000313" key="12">
    <source>
        <dbReference type="EMBL" id="TCK23891.1"/>
    </source>
</evidence>
<dbReference type="InterPro" id="IPR010920">
    <property type="entry name" value="LSM_dom_sf"/>
</dbReference>
<dbReference type="OrthoDB" id="9799209at2"/>
<dbReference type="Gene3D" id="3.30.70.100">
    <property type="match status" value="1"/>
</dbReference>
<dbReference type="GO" id="GO:0008381">
    <property type="term" value="F:mechanosensitive monoatomic ion channel activity"/>
    <property type="evidence" value="ECO:0007669"/>
    <property type="project" value="UniProtKB-ARBA"/>
</dbReference>
<keyword evidence="13" id="KW-1185">Reference proteome</keyword>
<evidence type="ECO:0000259" key="10">
    <source>
        <dbReference type="Pfam" id="PF12607"/>
    </source>
</evidence>
<gene>
    <name evidence="12" type="ORF">EV667_3734</name>
</gene>
<feature type="transmembrane region" description="Helical" evidence="8">
    <location>
        <begin position="628"/>
        <end position="650"/>
    </location>
</feature>
<feature type="transmembrane region" description="Helical" evidence="8">
    <location>
        <begin position="656"/>
        <end position="685"/>
    </location>
</feature>
<reference evidence="12 13" key="1">
    <citation type="submission" date="2019-03" db="EMBL/GenBank/DDBJ databases">
        <title>Genomic Encyclopedia of Type Strains, Phase IV (KMG-IV): sequencing the most valuable type-strain genomes for metagenomic binning, comparative biology and taxonomic classification.</title>
        <authorList>
            <person name="Goeker M."/>
        </authorList>
    </citation>
    <scope>NUCLEOTIDE SEQUENCE [LARGE SCALE GENOMIC DNA]</scope>
    <source>
        <strain evidence="12 13">DSM 101</strain>
    </source>
</reference>
<keyword evidence="5 8" id="KW-1133">Transmembrane helix</keyword>
<feature type="compositionally biased region" description="Basic and acidic residues" evidence="7">
    <location>
        <begin position="426"/>
        <end position="447"/>
    </location>
</feature>
<accession>A0A4R1HRF8</accession>
<evidence type="ECO:0000256" key="6">
    <source>
        <dbReference type="ARBA" id="ARBA00023136"/>
    </source>
</evidence>
<dbReference type="Proteomes" id="UP000295030">
    <property type="component" value="Unassembled WGS sequence"/>
</dbReference>
<evidence type="ECO:0000256" key="3">
    <source>
        <dbReference type="ARBA" id="ARBA00022475"/>
    </source>
</evidence>
<dbReference type="InterPro" id="IPR011066">
    <property type="entry name" value="MscS_channel_C_sf"/>
</dbReference>
<dbReference type="InterPro" id="IPR022249">
    <property type="entry name" value="DUF3772"/>
</dbReference>
<feature type="domain" description="Mechanosensitive ion channel MscS C-terminal" evidence="11">
    <location>
        <begin position="749"/>
        <end position="830"/>
    </location>
</feature>
<dbReference type="SUPFAM" id="SSF82861">
    <property type="entry name" value="Mechanosensitive channel protein MscS (YggB), transmembrane region"/>
    <property type="match status" value="1"/>
</dbReference>
<dbReference type="SUPFAM" id="SSF50182">
    <property type="entry name" value="Sm-like ribonucleoproteins"/>
    <property type="match status" value="1"/>
</dbReference>
<keyword evidence="3" id="KW-1003">Cell membrane</keyword>
<feature type="transmembrane region" description="Helical" evidence="8">
    <location>
        <begin position="361"/>
        <end position="381"/>
    </location>
</feature>
<evidence type="ECO:0000259" key="11">
    <source>
        <dbReference type="Pfam" id="PF21082"/>
    </source>
</evidence>
<dbReference type="GO" id="GO:0005886">
    <property type="term" value="C:plasma membrane"/>
    <property type="evidence" value="ECO:0007669"/>
    <property type="project" value="UniProtKB-SubCell"/>
</dbReference>
<feature type="transmembrane region" description="Helical" evidence="8">
    <location>
        <begin position="285"/>
        <end position="307"/>
    </location>
</feature>
<evidence type="ECO:0000313" key="13">
    <source>
        <dbReference type="Proteomes" id="UP000295030"/>
    </source>
</evidence>
<feature type="domain" description="Mechanosensitive ion channel MscS" evidence="9">
    <location>
        <begin position="674"/>
        <end position="740"/>
    </location>
</feature>
<feature type="transmembrane region" description="Helical" evidence="8">
    <location>
        <begin position="319"/>
        <end position="341"/>
    </location>
</feature>
<dbReference type="Pfam" id="PF21082">
    <property type="entry name" value="MS_channel_3rd"/>
    <property type="match status" value="1"/>
</dbReference>
<dbReference type="PANTHER" id="PTHR30347">
    <property type="entry name" value="POTASSIUM CHANNEL RELATED"/>
    <property type="match status" value="1"/>
</dbReference>
<evidence type="ECO:0000259" key="9">
    <source>
        <dbReference type="Pfam" id="PF00924"/>
    </source>
</evidence>
<feature type="transmembrane region" description="Helical" evidence="8">
    <location>
        <begin position="462"/>
        <end position="484"/>
    </location>
</feature>
<dbReference type="Pfam" id="PF00924">
    <property type="entry name" value="MS_channel_2nd"/>
    <property type="match status" value="1"/>
</dbReference>
<dbReference type="InterPro" id="IPR023408">
    <property type="entry name" value="MscS_beta-dom_sf"/>
</dbReference>
<evidence type="ECO:0000256" key="8">
    <source>
        <dbReference type="SAM" id="Phobius"/>
    </source>
</evidence>
<feature type="transmembrane region" description="Helical" evidence="8">
    <location>
        <begin position="387"/>
        <end position="407"/>
    </location>
</feature>
<dbReference type="Gene3D" id="2.30.30.60">
    <property type="match status" value="1"/>
</dbReference>
<dbReference type="AlphaFoldDB" id="A0A4R1HRF8"/>
<evidence type="ECO:0000256" key="4">
    <source>
        <dbReference type="ARBA" id="ARBA00022692"/>
    </source>
</evidence>
<dbReference type="PANTHER" id="PTHR30347:SF9">
    <property type="entry name" value="MINICONDUCTANCE MECHANOSENSITIVE CHANNEL MSCM"/>
    <property type="match status" value="1"/>
</dbReference>
<organism evidence="12 13">
    <name type="scientific">Ancylobacter aquaticus</name>
    <dbReference type="NCBI Taxonomy" id="100"/>
    <lineage>
        <taxon>Bacteria</taxon>
        <taxon>Pseudomonadati</taxon>
        <taxon>Pseudomonadota</taxon>
        <taxon>Alphaproteobacteria</taxon>
        <taxon>Hyphomicrobiales</taxon>
        <taxon>Xanthobacteraceae</taxon>
        <taxon>Ancylobacter</taxon>
    </lineage>
</organism>
<evidence type="ECO:0000256" key="5">
    <source>
        <dbReference type="ARBA" id="ARBA00022989"/>
    </source>
</evidence>
<dbReference type="Gene3D" id="1.10.287.1260">
    <property type="match status" value="1"/>
</dbReference>
<comment type="similarity">
    <text evidence="2">Belongs to the MscS (TC 1.A.23) family.</text>
</comment>